<dbReference type="EMBL" id="JAATLI010000009">
    <property type="protein sequence ID" value="NJC19162.1"/>
    <property type="molecule type" value="Genomic_DNA"/>
</dbReference>
<gene>
    <name evidence="5" type="ORF">F1644_21940</name>
    <name evidence="4" type="ORF">GGR15_002792</name>
</gene>
<evidence type="ECO:0000313" key="5">
    <source>
        <dbReference type="EMBL" id="WOF14749.1"/>
    </source>
</evidence>
<accession>A0A7X5YDK5</accession>
<dbReference type="Gene3D" id="3.80.10.10">
    <property type="entry name" value="Ribonuclease Inhibitor"/>
    <property type="match status" value="2"/>
</dbReference>
<evidence type="ECO:0008006" key="8">
    <source>
        <dbReference type="Google" id="ProtNLM"/>
    </source>
</evidence>
<dbReference type="EMBL" id="CP043839">
    <property type="protein sequence ID" value="WOF14749.1"/>
    <property type="molecule type" value="Genomic_DNA"/>
</dbReference>
<dbReference type="PANTHER" id="PTHR47566:SF1">
    <property type="entry name" value="PROTEIN NUD1"/>
    <property type="match status" value="1"/>
</dbReference>
<name>A0A7X5YDK5_9BACT</name>
<dbReference type="Proteomes" id="UP000576368">
    <property type="component" value="Unassembled WGS sequence"/>
</dbReference>
<dbReference type="Proteomes" id="UP001302374">
    <property type="component" value="Chromosome"/>
</dbReference>
<dbReference type="InterPro" id="IPR052574">
    <property type="entry name" value="CDIRP"/>
</dbReference>
<evidence type="ECO:0000256" key="3">
    <source>
        <dbReference type="SAM" id="SignalP"/>
    </source>
</evidence>
<dbReference type="InterPro" id="IPR001611">
    <property type="entry name" value="Leu-rich_rpt"/>
</dbReference>
<dbReference type="PROSITE" id="PS51257">
    <property type="entry name" value="PROKAR_LIPOPROTEIN"/>
    <property type="match status" value="1"/>
</dbReference>
<feature type="signal peptide" evidence="3">
    <location>
        <begin position="1"/>
        <end position="21"/>
    </location>
</feature>
<feature type="chain" id="PRO_5031206877" description="Leucine-rich repeat domain-containing protein" evidence="3">
    <location>
        <begin position="22"/>
        <end position="459"/>
    </location>
</feature>
<dbReference type="PANTHER" id="PTHR47566">
    <property type="match status" value="1"/>
</dbReference>
<reference evidence="5 7" key="1">
    <citation type="submission" date="2019-09" db="EMBL/GenBank/DDBJ databases">
        <title>Butyricimonas paravirosa DSM 105722 (=214-4 = JCM 18677 = CCUG 65563).</title>
        <authorList>
            <person name="Le Roy T."/>
            <person name="Cani P.D."/>
        </authorList>
    </citation>
    <scope>NUCLEOTIDE SEQUENCE [LARGE SCALE GENOMIC DNA]</scope>
    <source>
        <strain evidence="5 7">DSM 105722</strain>
    </source>
</reference>
<dbReference type="GO" id="GO:0035591">
    <property type="term" value="F:signaling adaptor activity"/>
    <property type="evidence" value="ECO:0007669"/>
    <property type="project" value="TreeGrafter"/>
</dbReference>
<keyword evidence="1" id="KW-0433">Leucine-rich repeat</keyword>
<dbReference type="GeneID" id="86894017"/>
<evidence type="ECO:0000256" key="1">
    <source>
        <dbReference type="ARBA" id="ARBA00022614"/>
    </source>
</evidence>
<protein>
    <recommendedName>
        <fullName evidence="8">Leucine-rich repeat domain-containing protein</fullName>
    </recommendedName>
</protein>
<evidence type="ECO:0000313" key="7">
    <source>
        <dbReference type="Proteomes" id="UP001302374"/>
    </source>
</evidence>
<dbReference type="AlphaFoldDB" id="A0A7X5YDK5"/>
<sequence length="459" mass="50041">MKTKHLCVAFILSLLAFQACTTDDVSFTEDSGPDDKSNLYTIKDNAFGEYLKYLKVTGVYSQTTTEDGNAVTSYVIDTVESKEFTGDINLSKTEASITKLQKAGLTTAADKIQDVDGIQFLTGLNSLALTSNNITSLDISKLVNLTELKMNFNKVGSLDLTHNTKLVTFNYRGSGEAAEGQKLTSIDLSKNTELTSLDLRVHELTNIDLSQNKKLTSVSLSDNPGAPFTIPEEIYNNLTTKDGVEGGDVPTPPVTDEYYIIPDKALGEYLNYRLEGKGFVVEENGSYKIDKKKAATYTGELDLRKRNDDKKALAAAGLATAQDPIEDLSGIEYFSNVTILRLVSNSLTSLDITKLVELTTLDLNNNQITSLDLTQNTKLIDFSYNASTKTGAKKLSSIDLTKNTELTTLSMTNHELTTIDLSKNTKLTSIKLSGNPGAPFTIPAEIYDNLSSKSDGVQK</sequence>
<dbReference type="SUPFAM" id="SSF52058">
    <property type="entry name" value="L domain-like"/>
    <property type="match status" value="1"/>
</dbReference>
<keyword evidence="7" id="KW-1185">Reference proteome</keyword>
<reference evidence="4 6" key="2">
    <citation type="submission" date="2020-03" db="EMBL/GenBank/DDBJ databases">
        <title>Genomic Encyclopedia of Type Strains, Phase IV (KMG-IV): sequencing the most valuable type-strain genomes for metagenomic binning, comparative biology and taxonomic classification.</title>
        <authorList>
            <person name="Goeker M."/>
        </authorList>
    </citation>
    <scope>NUCLEOTIDE SEQUENCE [LARGE SCALE GENOMIC DNA]</scope>
    <source>
        <strain evidence="4 6">DSM 105722</strain>
    </source>
</reference>
<dbReference type="PROSITE" id="PS51450">
    <property type="entry name" value="LRR"/>
    <property type="match status" value="1"/>
</dbReference>
<evidence type="ECO:0000313" key="6">
    <source>
        <dbReference type="Proteomes" id="UP000576368"/>
    </source>
</evidence>
<keyword evidence="2" id="KW-0677">Repeat</keyword>
<evidence type="ECO:0000256" key="2">
    <source>
        <dbReference type="ARBA" id="ARBA00022737"/>
    </source>
</evidence>
<proteinExistence type="predicted"/>
<evidence type="ECO:0000313" key="4">
    <source>
        <dbReference type="EMBL" id="NJC19162.1"/>
    </source>
</evidence>
<organism evidence="4 6">
    <name type="scientific">Butyricimonas paravirosa</name>
    <dbReference type="NCBI Taxonomy" id="1472417"/>
    <lineage>
        <taxon>Bacteria</taxon>
        <taxon>Pseudomonadati</taxon>
        <taxon>Bacteroidota</taxon>
        <taxon>Bacteroidia</taxon>
        <taxon>Bacteroidales</taxon>
        <taxon>Odoribacteraceae</taxon>
        <taxon>Butyricimonas</taxon>
    </lineage>
</organism>
<keyword evidence="3" id="KW-0732">Signal</keyword>
<dbReference type="InterPro" id="IPR032675">
    <property type="entry name" value="LRR_dom_sf"/>
</dbReference>
<dbReference type="RefSeq" id="WP_168044402.1">
    <property type="nucleotide sequence ID" value="NZ_BMPA01000009.1"/>
</dbReference>